<dbReference type="InterPro" id="IPR013078">
    <property type="entry name" value="His_Pase_superF_clade-1"/>
</dbReference>
<dbReference type="OrthoDB" id="34197at2"/>
<dbReference type="Gene3D" id="3.40.50.1240">
    <property type="entry name" value="Phosphoglycerate mutase-like"/>
    <property type="match status" value="1"/>
</dbReference>
<evidence type="ECO:0000313" key="2">
    <source>
        <dbReference type="Proteomes" id="UP000294563"/>
    </source>
</evidence>
<reference evidence="1 2" key="1">
    <citation type="submission" date="2019-03" db="EMBL/GenBank/DDBJ databases">
        <title>Genomic Encyclopedia of Archaeal and Bacterial Type Strains, Phase II (KMG-II): from individual species to whole genera.</title>
        <authorList>
            <person name="Goeker M."/>
        </authorList>
    </citation>
    <scope>NUCLEOTIDE SEQUENCE [LARGE SCALE GENOMIC DNA]</scope>
    <source>
        <strain evidence="1 2">DSM 29467</strain>
    </source>
</reference>
<proteinExistence type="predicted"/>
<keyword evidence="2" id="KW-1185">Reference proteome</keyword>
<protein>
    <submittedName>
        <fullName evidence="1">Broad specificity phosphatase PhoE</fullName>
    </submittedName>
</protein>
<gene>
    <name evidence="1" type="ORF">BDE40_1599</name>
</gene>
<dbReference type="InterPro" id="IPR029033">
    <property type="entry name" value="His_PPase_superfam"/>
</dbReference>
<dbReference type="SUPFAM" id="SSF53254">
    <property type="entry name" value="Phosphoglycerate mutase-like"/>
    <property type="match status" value="1"/>
</dbReference>
<sequence length="189" mass="20432">MARRAYYLSHPQVRIDPDVAIEAWGLSDIGHARVAALVARGLPDIGVVYSSLEVKALETARPMADALCCPLVTCADMGENDRSTTGFLPPAEFEATADHFFEEPDVSVRGWETARAAQARIVEAVQSALLDISGDALFVGHGGVGTLLLCALRGVEIDRRYDQGPGGGQVFDWKVGHKPDAGWRRMEDL</sequence>
<dbReference type="EMBL" id="SOBH01000002">
    <property type="protein sequence ID" value="TDT74880.1"/>
    <property type="molecule type" value="Genomic_DNA"/>
</dbReference>
<dbReference type="RefSeq" id="WP_134013969.1">
    <property type="nucleotide sequence ID" value="NZ_SOBH01000002.1"/>
</dbReference>
<dbReference type="Proteomes" id="UP000294563">
    <property type="component" value="Unassembled WGS sequence"/>
</dbReference>
<dbReference type="Pfam" id="PF00300">
    <property type="entry name" value="His_Phos_1"/>
    <property type="match status" value="1"/>
</dbReference>
<name>A0A4R7LL96_9RHOB</name>
<comment type="caution">
    <text evidence="1">The sequence shown here is derived from an EMBL/GenBank/DDBJ whole genome shotgun (WGS) entry which is preliminary data.</text>
</comment>
<evidence type="ECO:0000313" key="1">
    <source>
        <dbReference type="EMBL" id="TDT74880.1"/>
    </source>
</evidence>
<organism evidence="1 2">
    <name type="scientific">Litoreibacter halocynthiae</name>
    <dbReference type="NCBI Taxonomy" id="1242689"/>
    <lineage>
        <taxon>Bacteria</taxon>
        <taxon>Pseudomonadati</taxon>
        <taxon>Pseudomonadota</taxon>
        <taxon>Alphaproteobacteria</taxon>
        <taxon>Rhodobacterales</taxon>
        <taxon>Roseobacteraceae</taxon>
        <taxon>Litoreibacter</taxon>
    </lineage>
</organism>
<dbReference type="AlphaFoldDB" id="A0A4R7LL96"/>
<accession>A0A4R7LL96</accession>